<reference evidence="1" key="4">
    <citation type="submission" date="2025-08" db="UniProtKB">
        <authorList>
            <consortium name="Ensembl"/>
        </authorList>
    </citation>
    <scope>IDENTIFICATION</scope>
</reference>
<dbReference type="Bgee" id="ENSG00000183735">
    <property type="expression patterns" value="Expressed in colonic epithelium and 198 other cell types or tissues"/>
</dbReference>
<reference evidence="1" key="5">
    <citation type="submission" date="2025-09" db="UniProtKB">
        <authorList>
            <consortium name="Ensembl"/>
        </authorList>
    </citation>
    <scope>IDENTIFICATION</scope>
</reference>
<accession>A0A494BZY3</accession>
<dbReference type="MassIVE" id="A0A494BZY3"/>
<gene>
    <name evidence="1" type="primary">TBK1</name>
</gene>
<dbReference type="Gene3D" id="3.30.200.20">
    <property type="entry name" value="Phosphorylase Kinase, domain 1"/>
    <property type="match status" value="1"/>
</dbReference>
<dbReference type="GeneTree" id="ENSGT00950000182937"/>
<dbReference type="ExpressionAtlas" id="A0A494BZY3">
    <property type="expression patterns" value="baseline and differential"/>
</dbReference>
<proteinExistence type="evidence at protein level"/>
<dbReference type="Ensembl" id="ENST00000650786.1">
    <property type="protein sequence ID" value="ENSP00000498280.1"/>
    <property type="gene ID" value="ENSG00000183735.12"/>
</dbReference>
<reference evidence="1 2" key="3">
    <citation type="journal article" date="2006" name="Nature">
        <title>The finished DNA sequence of human chromosome 12.</title>
        <authorList>
            <consortium name="Baylor College of Medicine Human Genome Sequencing Center Sequence Production Team"/>
            <person name="Scherer S.E."/>
            <person name="Muzny D.M."/>
            <person name="Buhay C.J."/>
            <person name="Chen R."/>
            <person name="Cree A."/>
            <person name="Ding Y."/>
            <person name="Dugan-Rocha S."/>
            <person name="Gill R."/>
            <person name="Gunaratne P."/>
            <person name="Harris R.A."/>
            <person name="Hawes A.C."/>
            <person name="Hernandez J."/>
            <person name="Hodgson A.V."/>
            <person name="Hume J."/>
            <person name="Jackson A."/>
            <person name="Khan Z.M."/>
            <person name="Kovar-Smith C."/>
            <person name="Lewis L.R."/>
            <person name="Lozado R.J."/>
            <person name="Metzker M.L."/>
            <person name="Milosavljevic A."/>
            <person name="Miner G.R."/>
            <person name="Montgomery K.T."/>
            <person name="Morgan M.B."/>
            <person name="Nazareth L.V."/>
            <person name="Scott G."/>
            <person name="Sodergren E."/>
            <person name="Song X.Z."/>
            <person name="Steffen D."/>
            <person name="Lovering R.C."/>
            <person name="Wheeler D.A."/>
            <person name="Worley K.C."/>
            <person name="Yuan Y."/>
            <person name="Zhang Z."/>
            <person name="Adams C.Q."/>
            <person name="Ansari-Lari M.A."/>
            <person name="Ayele M."/>
            <person name="Brown M.J."/>
            <person name="Chen G."/>
            <person name="Chen Z."/>
            <person name="Clerc-Blankenburg K.P."/>
            <person name="Davis C."/>
            <person name="Delgado O."/>
            <person name="Dinh H.H."/>
            <person name="Draper H."/>
            <person name="Gonzalez-Garay M.L."/>
            <person name="Havlak P."/>
            <person name="Jackson L.R."/>
            <person name="Jacob L.S."/>
            <person name="Kelly S.H."/>
            <person name="Li L."/>
            <person name="Li Z."/>
            <person name="Liu J."/>
            <person name="Liu W."/>
            <person name="Lu J."/>
            <person name="Maheshwari M."/>
            <person name="Nguyen B.V."/>
            <person name="Okwuonu G.O."/>
            <person name="Pasternak S."/>
            <person name="Perez L.M."/>
            <person name="Plopper F.J."/>
            <person name="Santibanez J."/>
            <person name="Shen H."/>
            <person name="Tabor P.E."/>
            <person name="Verduzco D."/>
            <person name="Waldron L."/>
            <person name="Wang Q."/>
            <person name="Williams G.A."/>
            <person name="Zhang J."/>
            <person name="Zhou J."/>
            <person name="Allen C.C."/>
            <person name="Amin A.G."/>
            <person name="Anyalebechi V."/>
            <person name="Bailey M."/>
            <person name="Barbaria J.A."/>
            <person name="Bimage K.E."/>
            <person name="Bryant N.P."/>
            <person name="Burch P.E."/>
            <person name="Burkett C.E."/>
            <person name="Burrell K.L."/>
            <person name="Calderon E."/>
            <person name="Cardenas V."/>
            <person name="Carter K."/>
            <person name="Casias K."/>
            <person name="Cavazos I."/>
            <person name="Cavazos S.R."/>
            <person name="Ceasar H."/>
            <person name="Chacko J."/>
            <person name="Chan S.N."/>
            <person name="Chavez D."/>
            <person name="Christopoulos C."/>
            <person name="Chu J."/>
            <person name="Cockrell R."/>
            <person name="Cox C.D."/>
            <person name="Dang M."/>
            <person name="Dathorne S.R."/>
            <person name="David R."/>
            <person name="Davis C.M."/>
            <person name="Davy-Carroll L."/>
            <person name="Deshazo D.R."/>
            <person name="Donlin J.E."/>
            <person name="D'Souza L."/>
            <person name="Eaves K.A."/>
            <person name="Egan A."/>
            <person name="Emery-Cohen A.J."/>
            <person name="Escotto M."/>
            <person name="Flagg N."/>
            <person name="Forbes L.D."/>
            <person name="Gabisi A.M."/>
            <person name="Garza M."/>
            <person name="Hamilton C."/>
            <person name="Henderson N."/>
            <person name="Hernandez O."/>
            <person name="Hines S."/>
            <person name="Hogues M.E."/>
            <person name="Huang M."/>
            <person name="Idlebird D.G."/>
            <person name="Johnson R."/>
            <person name="Jolivet A."/>
            <person name="Jones S."/>
            <person name="Kagan R."/>
            <person name="King L.M."/>
            <person name="Leal B."/>
            <person name="Lebow H."/>
            <person name="Lee S."/>
            <person name="LeVan J.M."/>
            <person name="Lewis L.C."/>
            <person name="London P."/>
            <person name="Lorensuhewa L.M."/>
            <person name="Loulseged H."/>
            <person name="Lovett D.A."/>
            <person name="Lucier A."/>
            <person name="Lucier R.L."/>
            <person name="Ma J."/>
            <person name="Madu R.C."/>
            <person name="Mapua P."/>
            <person name="Martindale A.D."/>
            <person name="Martinez E."/>
            <person name="Massey E."/>
            <person name="Mawhiney S."/>
            <person name="Meador M.G."/>
            <person name="Mendez S."/>
            <person name="Mercado C."/>
            <person name="Mercado I.C."/>
            <person name="Merritt C.E."/>
            <person name="Miner Z.L."/>
            <person name="Minja E."/>
            <person name="Mitchell T."/>
            <person name="Mohabbat F."/>
            <person name="Mohabbat K."/>
            <person name="Montgomery B."/>
            <person name="Moore N."/>
            <person name="Morris S."/>
            <person name="Munidasa M."/>
            <person name="Ngo R.N."/>
            <person name="Nguyen N.B."/>
            <person name="Nickerson E."/>
            <person name="Nwaokelemeh O.O."/>
            <person name="Nwokenkwo S."/>
            <person name="Obregon M."/>
            <person name="Oguh M."/>
            <person name="Oragunye N."/>
            <person name="Oviedo R.J."/>
            <person name="Parish B.J."/>
            <person name="Parker D.N."/>
            <person name="Parrish J."/>
            <person name="Parks K.L."/>
            <person name="Paul H.A."/>
            <person name="Payton B.A."/>
            <person name="Perez A."/>
            <person name="Perrin W."/>
            <person name="Pickens A."/>
            <person name="Primus E.L."/>
            <person name="Pu L.L."/>
            <person name="Puazo M."/>
            <person name="Quiles M.M."/>
            <person name="Quiroz J.B."/>
            <person name="Rabata D."/>
            <person name="Reeves K."/>
            <person name="Ruiz S.J."/>
            <person name="Shao H."/>
            <person name="Sisson I."/>
            <person name="Sonaike T."/>
            <person name="Sorelle R.P."/>
            <person name="Sutton A.E."/>
            <person name="Svatek A.F."/>
            <person name="Svetz L.A."/>
            <person name="Tamerisa K.S."/>
            <person name="Taylor T.R."/>
            <person name="Teague B."/>
            <person name="Thomas N."/>
            <person name="Thorn R.D."/>
            <person name="Trejos Z.Y."/>
            <person name="Trevino B.K."/>
            <person name="Ukegbu O.N."/>
            <person name="Urban J.B."/>
            <person name="Vasquez L.I."/>
            <person name="Vera V.A."/>
            <person name="Villasana D.M."/>
            <person name="Wang L."/>
            <person name="Ward-Moore S."/>
            <person name="Warren J.T."/>
            <person name="Wei X."/>
            <person name="White F."/>
            <person name="Williamson A.L."/>
            <person name="Wleczyk R."/>
            <person name="Wooden H.S."/>
            <person name="Wooden S.H."/>
            <person name="Yen J."/>
            <person name="Yoon L."/>
            <person name="Yoon V."/>
            <person name="Zorrilla S.E."/>
            <person name="Nelson D."/>
            <person name="Kucherlapati R."/>
            <person name="Weinstock G."/>
            <person name="Gibbs R.A."/>
            <person name="null."/>
        </authorList>
    </citation>
    <scope>NUCLEOTIDE SEQUENCE [LARGE SCALE GENOMIC DNA]</scope>
</reference>
<evidence type="ECO:0007829" key="4">
    <source>
        <dbReference type="ProteomicsDB" id="A0A494BZY3"/>
    </source>
</evidence>
<dbReference type="VEuPathDB" id="HostDB:ENSG00000183735"/>
<dbReference type="ChiTaRS" id="TBK1">
    <property type="organism name" value="human"/>
</dbReference>
<evidence type="ECO:0000313" key="2">
    <source>
        <dbReference type="Proteomes" id="UP000005640"/>
    </source>
</evidence>
<keyword evidence="3 4" id="KW-1267">Proteomics identification</keyword>
<evidence type="ECO:0000313" key="1">
    <source>
        <dbReference type="Ensembl" id="ENSP00000498280.1"/>
    </source>
</evidence>
<dbReference type="HGNC" id="HGNC:11584">
    <property type="gene designation" value="TBK1"/>
</dbReference>
<dbReference type="SMR" id="A0A494BZY3"/>
<dbReference type="EMBL" id="AC135279">
    <property type="status" value="NOT_ANNOTATED_CDS"/>
    <property type="molecule type" value="Genomic_DNA"/>
</dbReference>
<dbReference type="OrthoDB" id="10013850at2759"/>
<evidence type="ECO:0007829" key="3">
    <source>
        <dbReference type="PeptideAtlas" id="A0A494BZY3"/>
    </source>
</evidence>
<dbReference type="Ensembl" id="ENST00000650786.1">
    <property type="protein sequence ID" value="ENSP00000498280.1"/>
    <property type="gene ID" value="ENSG00000183735.11"/>
</dbReference>
<keyword evidence="2" id="KW-1185">Reference proteome</keyword>
<dbReference type="AlphaFoldDB" id="A0A494BZY3"/>
<reference evidence="1 2" key="2">
    <citation type="journal article" date="2004" name="Nature">
        <title>Finishing the euchromatic sequence of the human genome.</title>
        <authorList>
            <consortium name="International Human Genome Sequencing Consortium"/>
        </authorList>
    </citation>
    <scope>NUCLEOTIDE SEQUENCE [LARGE SCALE GENOMIC DNA]</scope>
</reference>
<dbReference type="EMBL" id="AC136977">
    <property type="status" value="NOT_ANNOTATED_CDS"/>
    <property type="molecule type" value="Genomic_DNA"/>
</dbReference>
<dbReference type="Proteomes" id="UP000005640">
    <property type="component" value="Chromosome 12"/>
</dbReference>
<sequence length="40" mass="4467">MQSTSNHLWLLSDILGQGATANVFRGRHKILSVLHVSDYT</sequence>
<name>A0A494BZY3_HUMAN</name>
<reference evidence="1 2" key="1">
    <citation type="journal article" date="2001" name="Nature">
        <title>Initial sequencing and analysis of the human genome.</title>
        <authorList>
            <consortium name="International Human Genome Sequencing Consortium"/>
            <person name="Lander E.S."/>
            <person name="Linton L.M."/>
            <person name="Birren B."/>
            <person name="Nusbaum C."/>
            <person name="Zody M.C."/>
            <person name="Baldwin J."/>
            <person name="Devon K."/>
            <person name="Dewar K."/>
            <person name="Doyle M."/>
            <person name="FitzHugh W."/>
            <person name="Funke R."/>
            <person name="Gage D."/>
            <person name="Harris K."/>
            <person name="Heaford A."/>
            <person name="Howland J."/>
            <person name="Kann L."/>
            <person name="Lehoczky J."/>
            <person name="LeVine R."/>
            <person name="McEwan P."/>
            <person name="McKernan K."/>
            <person name="Meldrim J."/>
            <person name="Mesirov J.P."/>
            <person name="Miranda C."/>
            <person name="Morris W."/>
            <person name="Naylor J."/>
            <person name="Raymond C."/>
            <person name="Rosetti M."/>
            <person name="Santos R."/>
            <person name="Sheridan A."/>
            <person name="Sougnez C."/>
            <person name="Stange-Thomann N."/>
            <person name="Stojanovic N."/>
            <person name="Subramanian A."/>
            <person name="Wyman D."/>
            <person name="Rogers J."/>
            <person name="Sulston J."/>
            <person name="Ainscough R."/>
            <person name="Beck S."/>
            <person name="Bentley D."/>
            <person name="Burton J."/>
            <person name="Clee C."/>
            <person name="Carter N."/>
            <person name="Coulson A."/>
            <person name="Deadman R."/>
            <person name="Deloukas P."/>
            <person name="Dunham A."/>
            <person name="Dunham I."/>
            <person name="Durbin R."/>
            <person name="French L."/>
            <person name="Grafham D."/>
            <person name="Gregory S."/>
            <person name="Hubbard T."/>
            <person name="Humphray S."/>
            <person name="Hunt A."/>
            <person name="Jones M."/>
            <person name="Lloyd C."/>
            <person name="McMurray A."/>
            <person name="Matthews L."/>
            <person name="Mercer S."/>
            <person name="Milne S."/>
            <person name="Mullikin J.C."/>
            <person name="Mungall A."/>
            <person name="Plumb R."/>
            <person name="Ross M."/>
            <person name="Shownkeen R."/>
            <person name="Sims S."/>
            <person name="Waterston R.H."/>
            <person name="Wilson R.K."/>
            <person name="Hillier L.W."/>
            <person name="McPherson J.D."/>
            <person name="Marra M.A."/>
            <person name="Mardis E.R."/>
            <person name="Fulton L.A."/>
            <person name="Chinwalla A.T."/>
            <person name="Pepin K.H."/>
            <person name="Gish W.R."/>
            <person name="Chissoe S.L."/>
            <person name="Wendl M.C."/>
            <person name="Delehaunty K.D."/>
            <person name="Miner T.L."/>
            <person name="Delehaunty A."/>
            <person name="Kramer J.B."/>
            <person name="Cook L.L."/>
            <person name="Fulton R.S."/>
            <person name="Johnson D.L."/>
            <person name="Minx P.J."/>
            <person name="Clifton S.W."/>
            <person name="Hawkins T."/>
            <person name="Branscomb E."/>
            <person name="Predki P."/>
            <person name="Richardson P."/>
            <person name="Wenning S."/>
            <person name="Slezak T."/>
            <person name="Doggett N."/>
            <person name="Cheng J.F."/>
            <person name="Olsen A."/>
            <person name="Lucas S."/>
            <person name="Elkin C."/>
            <person name="Uberbacher E."/>
            <person name="Frazier M."/>
            <person name="Gibbs R.A."/>
            <person name="Muzny D.M."/>
            <person name="Scherer S.E."/>
            <person name="Bouck J.B."/>
            <person name="Sodergren E.J."/>
            <person name="Worley K.C."/>
            <person name="Rives C.M."/>
            <person name="Gorrell J.H."/>
            <person name="Metzker M.L."/>
            <person name="Naylor S.L."/>
            <person name="Kucherlapati R.S."/>
            <person name="Nelson D.L."/>
            <person name="Weinstock G.M."/>
            <person name="Sakaki Y."/>
            <person name="Fujiyama A."/>
            <person name="Hattori M."/>
            <person name="Yada T."/>
            <person name="Toyoda A."/>
            <person name="Itoh T."/>
            <person name="Kawagoe C."/>
            <person name="Watanabe H."/>
            <person name="Totoki Y."/>
            <person name="Taylor T."/>
            <person name="Weissenbach J."/>
            <person name="Heilig R."/>
            <person name="Saurin W."/>
            <person name="Artiguenave F."/>
            <person name="Brottier P."/>
            <person name="Bruls T."/>
            <person name="Pelletier E."/>
            <person name="Robert C."/>
            <person name="Wincker P."/>
            <person name="Smith D.R."/>
            <person name="Doucette-Stamm L."/>
            <person name="Rubenfield M."/>
            <person name="Weinstock K."/>
            <person name="Lee H.M."/>
            <person name="Dubois J."/>
            <person name="Rosenthal A."/>
            <person name="Platzer M."/>
            <person name="Nyakatura G."/>
            <person name="Taudien S."/>
            <person name="Rump A."/>
            <person name="Yang H."/>
            <person name="Yu J."/>
            <person name="Wang J."/>
            <person name="Huang G."/>
            <person name="Gu J."/>
            <person name="Hood L."/>
            <person name="Rowen L."/>
            <person name="Madan A."/>
            <person name="Qin S."/>
            <person name="Davis R.W."/>
            <person name="Federspiel N.A."/>
            <person name="Abola A.P."/>
            <person name="Proctor M.J."/>
            <person name="Myers R.M."/>
            <person name="Schmutz J."/>
            <person name="Dickson M."/>
            <person name="Grimwood J."/>
            <person name="Cox D.R."/>
            <person name="Olson M.V."/>
            <person name="Kaul R."/>
            <person name="Raymond C."/>
            <person name="Shimizu N."/>
            <person name="Kawasaki K."/>
            <person name="Minoshima S."/>
            <person name="Evans G.A."/>
            <person name="Athanasiou M."/>
            <person name="Schultz R."/>
            <person name="Roe B.A."/>
            <person name="Chen F."/>
            <person name="Pan H."/>
            <person name="Ramser J."/>
            <person name="Lehrach H."/>
            <person name="Reinhardt R."/>
            <person name="McCombie W.R."/>
            <person name="de la Bastide M."/>
            <person name="Dedhia N."/>
            <person name="Blocker H."/>
            <person name="Hornischer K."/>
            <person name="Nordsiek G."/>
            <person name="Agarwala R."/>
            <person name="Aravind L."/>
            <person name="Bailey J.A."/>
            <person name="Bateman A."/>
            <person name="Batzoglou S."/>
            <person name="Birney E."/>
            <person name="Bork P."/>
            <person name="Brown D.G."/>
            <person name="Burge C.B."/>
            <person name="Cerutti L."/>
            <person name="Chen H.C."/>
            <person name="Church D."/>
            <person name="Clamp M."/>
            <person name="Copley R.R."/>
            <person name="Doerks T."/>
            <person name="Eddy S.R."/>
            <person name="Eichler E.E."/>
            <person name="Furey T.S."/>
            <person name="Galagan J."/>
            <person name="Gilbert J.G."/>
            <person name="Harmon C."/>
            <person name="Hayashizaki Y."/>
            <person name="Haussler D."/>
            <person name="Hermjakob H."/>
            <person name="Hokamp K."/>
            <person name="Jang W."/>
            <person name="Johnson L.S."/>
            <person name="Jones T.A."/>
            <person name="Kasif S."/>
            <person name="Kaspryzk A."/>
            <person name="Kennedy S."/>
            <person name="Kent W.J."/>
            <person name="Kitts P."/>
            <person name="Koonin E.V."/>
            <person name="Korf I."/>
            <person name="Kulp D."/>
            <person name="Lancet D."/>
            <person name="Lowe T.M."/>
            <person name="McLysaght A."/>
            <person name="Mikkelsen T."/>
            <person name="Moran J.V."/>
            <person name="Mulder N."/>
            <person name="Pollara V.J."/>
            <person name="Ponting C.P."/>
            <person name="Schuler G."/>
            <person name="Schultz J."/>
            <person name="Slater G."/>
            <person name="Smit A.F."/>
            <person name="Stupka E."/>
            <person name="Szustakowski J."/>
            <person name="Thierry-Mieg D."/>
            <person name="Thierry-Mieg J."/>
            <person name="Wagner L."/>
            <person name="Wallis J."/>
            <person name="Wheeler R."/>
            <person name="Williams A."/>
            <person name="Wolf Y.I."/>
            <person name="Wolfe K.H."/>
            <person name="Yang S.P."/>
            <person name="Yeh R.F."/>
            <person name="Collins F."/>
            <person name="Guyer M.S."/>
            <person name="Peterson J."/>
            <person name="Felsenfeld A."/>
            <person name="Wetterstrand K.A."/>
            <person name="Patrinos A."/>
            <person name="Morgan M.J."/>
            <person name="de Jong P."/>
            <person name="Catanese J.J."/>
            <person name="Osoegawa K."/>
            <person name="Shizuya H."/>
            <person name="Choi S."/>
            <person name="Chen Y.J."/>
        </authorList>
    </citation>
    <scope>NUCLEOTIDE SEQUENCE [LARGE SCALE GENOMIC DNA]</scope>
</reference>
<organism evidence="1 2">
    <name type="scientific">Homo sapiens</name>
    <name type="common">Human</name>
    <dbReference type="NCBI Taxonomy" id="9606"/>
    <lineage>
        <taxon>Eukaryota</taxon>
        <taxon>Metazoa</taxon>
        <taxon>Chordata</taxon>
        <taxon>Craniata</taxon>
        <taxon>Vertebrata</taxon>
        <taxon>Euteleostomi</taxon>
        <taxon>Mammalia</taxon>
        <taxon>Eutheria</taxon>
        <taxon>Euarchontoglires</taxon>
        <taxon>Primates</taxon>
        <taxon>Haplorrhini</taxon>
        <taxon>Catarrhini</taxon>
        <taxon>Hominidae</taxon>
        <taxon>Homo</taxon>
    </lineage>
</organism>
<dbReference type="OpenTargets" id="ENSG00000183735"/>
<protein>
    <submittedName>
        <fullName evidence="1">TANK binding kinase 1</fullName>
    </submittedName>
</protein>